<dbReference type="EMBL" id="LT629748">
    <property type="protein sequence ID" value="SDS57905.1"/>
    <property type="molecule type" value="Genomic_DNA"/>
</dbReference>
<name>A0A1H1TC57_9GAMM</name>
<proteinExistence type="predicted"/>
<evidence type="ECO:0000313" key="1">
    <source>
        <dbReference type="EMBL" id="SDS57905.1"/>
    </source>
</evidence>
<dbReference type="AlphaFoldDB" id="A0A1H1TC57"/>
<evidence type="ECO:0000313" key="2">
    <source>
        <dbReference type="Proteomes" id="UP000243426"/>
    </source>
</evidence>
<protein>
    <submittedName>
        <fullName evidence="1">Uncharacterized protein</fullName>
    </submittedName>
</protein>
<sequence length="54" mass="5801">MTQVAQMRQPAPAIPPSLLIELTTCPDALAEAQALRYRKKGSGTFSAKDDGKLN</sequence>
<dbReference type="RefSeq" id="WP_157718662.1">
    <property type="nucleotide sequence ID" value="NZ_LT629748.1"/>
</dbReference>
<reference evidence="2" key="1">
    <citation type="submission" date="2016-10" db="EMBL/GenBank/DDBJ databases">
        <authorList>
            <person name="Varghese N."/>
            <person name="Submissions S."/>
        </authorList>
    </citation>
    <scope>NUCLEOTIDE SEQUENCE [LARGE SCALE GENOMIC DNA]</scope>
    <source>
        <strain evidence="2">2SM5</strain>
    </source>
</reference>
<dbReference type="STRING" id="797277.SAMN05216198_2268"/>
<accession>A0A1H1TC57</accession>
<gene>
    <name evidence="1" type="ORF">SAMN05216198_2268</name>
</gene>
<keyword evidence="2" id="KW-1185">Reference proteome</keyword>
<organism evidence="1 2">
    <name type="scientific">Halopseudomonas litoralis</name>
    <dbReference type="NCBI Taxonomy" id="797277"/>
    <lineage>
        <taxon>Bacteria</taxon>
        <taxon>Pseudomonadati</taxon>
        <taxon>Pseudomonadota</taxon>
        <taxon>Gammaproteobacteria</taxon>
        <taxon>Pseudomonadales</taxon>
        <taxon>Pseudomonadaceae</taxon>
        <taxon>Halopseudomonas</taxon>
    </lineage>
</organism>
<dbReference type="Proteomes" id="UP000243426">
    <property type="component" value="Chromosome I"/>
</dbReference>